<evidence type="ECO:0000256" key="9">
    <source>
        <dbReference type="SAM" id="Coils"/>
    </source>
</evidence>
<dbReference type="Gene3D" id="1.20.1270.10">
    <property type="match status" value="1"/>
</dbReference>
<dbReference type="AlphaFoldDB" id="D4XW66"/>
<evidence type="ECO:0000313" key="11">
    <source>
        <dbReference type="EMBL" id="EFF41408.1"/>
    </source>
</evidence>
<keyword evidence="12" id="KW-1185">Reference proteome</keyword>
<dbReference type="PROSITE" id="PS00297">
    <property type="entry name" value="HSP70_1"/>
    <property type="match status" value="1"/>
</dbReference>
<dbReference type="NCBIfam" id="NF001413">
    <property type="entry name" value="PRK00290.1"/>
    <property type="match status" value="1"/>
</dbReference>
<keyword evidence="9" id="KW-0175">Coiled coil</keyword>
<comment type="similarity">
    <text evidence="1 7 8">Belongs to the heat shock protein 70 family.</text>
</comment>
<keyword evidence="4 7" id="KW-0067">ATP-binding</keyword>
<protein>
    <recommendedName>
        <fullName evidence="7">Chaperone protein DnaK</fullName>
    </recommendedName>
    <alternativeName>
        <fullName evidence="7">HSP70</fullName>
    </alternativeName>
    <alternativeName>
        <fullName evidence="7">Heat shock 70 kDa protein</fullName>
    </alternativeName>
    <alternativeName>
        <fullName evidence="7">Heat shock protein 70</fullName>
    </alternativeName>
</protein>
<keyword evidence="5 7" id="KW-0346">Stress response</keyword>
<dbReference type="InterPro" id="IPR029047">
    <property type="entry name" value="HSP70_peptide-bd_sf"/>
</dbReference>
<evidence type="ECO:0000256" key="10">
    <source>
        <dbReference type="SAM" id="MobiDB-lite"/>
    </source>
</evidence>
<dbReference type="SUPFAM" id="SSF100934">
    <property type="entry name" value="Heat shock protein 70kD (HSP70), C-terminal subdomain"/>
    <property type="match status" value="1"/>
</dbReference>
<proteinExistence type="evidence at transcript level"/>
<reference evidence="11 12" key="1">
    <citation type="submission" date="2010-03" db="EMBL/GenBank/DDBJ databases">
        <authorList>
            <person name="Glass J.I."/>
            <person name="Benders G.A."/>
            <person name="Durkin A.S."/>
            <person name="Farmerie W.G."/>
            <person name="Hlavinka K."/>
            <person name="Hostetler J."/>
            <person name="Jackson J."/>
            <person name="May M.A."/>
            <person name="Miller R.H."/>
            <person name="Paralanov V."/>
            <person name="Radune D."/>
            <person name="Szczypinski B."/>
            <person name="Brown D.R."/>
        </authorList>
    </citation>
    <scope>NUCLEOTIDE SEQUENCE [LARGE SCALE GENOMIC DNA]</scope>
    <source>
        <strain evidence="11 12">A21JP2</strain>
    </source>
</reference>
<dbReference type="HAMAP" id="MF_00332">
    <property type="entry name" value="DnaK"/>
    <property type="match status" value="1"/>
</dbReference>
<dbReference type="FunFam" id="3.90.640.10:FF:000003">
    <property type="entry name" value="Molecular chaperone DnaK"/>
    <property type="match status" value="1"/>
</dbReference>
<feature type="compositionally biased region" description="Polar residues" evidence="10">
    <location>
        <begin position="574"/>
        <end position="589"/>
    </location>
</feature>
<keyword evidence="2 7" id="KW-0597">Phosphoprotein</keyword>
<feature type="modified residue" description="Phosphothreonine; by autocatalysis" evidence="7">
    <location>
        <position position="175"/>
    </location>
</feature>
<evidence type="ECO:0000256" key="2">
    <source>
        <dbReference type="ARBA" id="ARBA00022553"/>
    </source>
</evidence>
<dbReference type="eggNOG" id="COG0443">
    <property type="taxonomic scope" value="Bacteria"/>
</dbReference>
<dbReference type="RefSeq" id="WP_005683621.1">
    <property type="nucleotide sequence ID" value="NZ_ADNC01000022.1"/>
</dbReference>
<name>D4XW66_9BACT</name>
<accession>D4XW66</accession>
<evidence type="ECO:0000256" key="8">
    <source>
        <dbReference type="RuleBase" id="RU003322"/>
    </source>
</evidence>
<dbReference type="Gene3D" id="2.60.34.10">
    <property type="entry name" value="Substrate Binding Domain Of DNAk, Chain A, domain 1"/>
    <property type="match status" value="1"/>
</dbReference>
<dbReference type="SUPFAM" id="SSF100920">
    <property type="entry name" value="Heat shock protein 70kD (HSP70), peptide-binding domain"/>
    <property type="match status" value="1"/>
</dbReference>
<sequence length="610" mass="67238">MAKEIILGIDLGTTNSVVTVMEEKNAIVLENPNGKRTTPSVVSFKNNEIIVGEVAKRQIETNPNTIASIKRLMGTSQTIKVNKKEYKPEEISAMILSYMKDYAEKKLGTQVKKAVITVPAYFDNAQREATKIAGKIAGLEVLRIINEPTAAALAFGLDKTEKAMKVLVYDLGGGTFDVSVLELENGTFEVLSTSGDNHLGGDDWDNEIVNWLVSVIKRDYKFDASTDKMAMARLKETAEKAKIDLSSQAVATINLPFLAVTPEGPINVETELKRSEFEAMTSALLDRTRKPIEDALKEAKITANDLHEVLLVGGSTRMPAVQDMVKRTLGKEPNRSINPDEVVSIGAAIQGSVLAGDIDDILLLDVTPLTLGIETMGGIATPLIERNTTIPVTKSQLFSTAADNQAEVTIRVVQGERKMANDNKLLGQFNLSGIEAAPRGVPQIEVSFSIDVNGITKVTAKDKKTNKEQTITIQNSTKLSEDEINRMVKEAEENKEADAKRKEEAEVIVRAESLIDQIKKTMLEQGEKLDEKSKQESQKMIDELNELIAKKDIEALKVKLEQYENLMRDFANYTAQQNASTEQPQAQESTQEEHKEQAMEAEVVEEDSKK</sequence>
<dbReference type="PROSITE" id="PS01036">
    <property type="entry name" value="HSP70_3"/>
    <property type="match status" value="1"/>
</dbReference>
<gene>
    <name evidence="7 11" type="primary">dnaK</name>
    <name evidence="11" type="ORF">MALL_0711</name>
</gene>
<dbReference type="STRING" id="747682.MALL_0711"/>
<dbReference type="EMBL" id="ADNC01000022">
    <property type="protein sequence ID" value="EFF41408.1"/>
    <property type="molecule type" value="Genomic_DNA"/>
</dbReference>
<comment type="function">
    <text evidence="7">Acts as a chaperone.</text>
</comment>
<dbReference type="OrthoDB" id="9766019at2"/>
<dbReference type="NCBIfam" id="TIGR02350">
    <property type="entry name" value="prok_dnaK"/>
    <property type="match status" value="1"/>
</dbReference>
<dbReference type="InterPro" id="IPR018181">
    <property type="entry name" value="Heat_shock_70_CS"/>
</dbReference>
<dbReference type="CDD" id="cd10234">
    <property type="entry name" value="ASKHA_NBD_HSP70_DnaK-like"/>
    <property type="match status" value="1"/>
</dbReference>
<evidence type="ECO:0000256" key="4">
    <source>
        <dbReference type="ARBA" id="ARBA00022840"/>
    </source>
</evidence>
<feature type="coiled-coil region" evidence="9">
    <location>
        <begin position="534"/>
        <end position="573"/>
    </location>
</feature>
<dbReference type="InterPro" id="IPR012725">
    <property type="entry name" value="Chaperone_DnaK"/>
</dbReference>
<dbReference type="Proteomes" id="UP000004757">
    <property type="component" value="Unassembled WGS sequence"/>
</dbReference>
<dbReference type="PRINTS" id="PR00301">
    <property type="entry name" value="HEATSHOCK70"/>
</dbReference>
<comment type="caution">
    <text evidence="11">The sequence shown here is derived from an EMBL/GenBank/DDBJ whole genome shotgun (WGS) entry which is preliminary data.</text>
</comment>
<dbReference type="FunFam" id="2.60.34.10:FF:000014">
    <property type="entry name" value="Chaperone protein DnaK HSP70"/>
    <property type="match status" value="1"/>
</dbReference>
<dbReference type="InterPro" id="IPR043129">
    <property type="entry name" value="ATPase_NBD"/>
</dbReference>
<dbReference type="FunFam" id="3.30.420.40:FF:000071">
    <property type="entry name" value="Molecular chaperone DnaK"/>
    <property type="match status" value="1"/>
</dbReference>
<dbReference type="GO" id="GO:0051082">
    <property type="term" value="F:unfolded protein binding"/>
    <property type="evidence" value="ECO:0007669"/>
    <property type="project" value="InterPro"/>
</dbReference>
<evidence type="ECO:0000256" key="7">
    <source>
        <dbReference type="HAMAP-Rule" id="MF_00332"/>
    </source>
</evidence>
<keyword evidence="3 7" id="KW-0547">Nucleotide-binding</keyword>
<evidence type="ECO:0000256" key="1">
    <source>
        <dbReference type="ARBA" id="ARBA00007381"/>
    </source>
</evidence>
<dbReference type="InterPro" id="IPR029048">
    <property type="entry name" value="HSP70_C_sf"/>
</dbReference>
<evidence type="ECO:0000256" key="3">
    <source>
        <dbReference type="ARBA" id="ARBA00022741"/>
    </source>
</evidence>
<feature type="region of interest" description="Disordered" evidence="10">
    <location>
        <begin position="574"/>
        <end position="610"/>
    </location>
</feature>
<organism evidence="11 12">
    <name type="scientific">Mycoplasmopsis alligatoris A21JP2</name>
    <dbReference type="NCBI Taxonomy" id="747682"/>
    <lineage>
        <taxon>Bacteria</taxon>
        <taxon>Bacillati</taxon>
        <taxon>Mycoplasmatota</taxon>
        <taxon>Mycoplasmoidales</taxon>
        <taxon>Metamycoplasmataceae</taxon>
        <taxon>Mycoplasmopsis</taxon>
    </lineage>
</organism>
<dbReference type="Gene3D" id="3.90.640.10">
    <property type="entry name" value="Actin, Chain A, domain 4"/>
    <property type="match status" value="1"/>
</dbReference>
<dbReference type="SUPFAM" id="SSF53067">
    <property type="entry name" value="Actin-like ATPase domain"/>
    <property type="match status" value="2"/>
</dbReference>
<evidence type="ECO:0000256" key="6">
    <source>
        <dbReference type="ARBA" id="ARBA00023186"/>
    </source>
</evidence>
<dbReference type="Pfam" id="PF00012">
    <property type="entry name" value="HSP70"/>
    <property type="match status" value="2"/>
</dbReference>
<dbReference type="Gene3D" id="3.30.420.40">
    <property type="match status" value="2"/>
</dbReference>
<dbReference type="InterPro" id="IPR013126">
    <property type="entry name" value="Hsp_70_fam"/>
</dbReference>
<keyword evidence="6 7" id="KW-0143">Chaperone</keyword>
<dbReference type="PROSITE" id="PS00329">
    <property type="entry name" value="HSP70_2"/>
    <property type="match status" value="1"/>
</dbReference>
<comment type="induction">
    <text evidence="7">By stress conditions e.g. heat shock.</text>
</comment>
<evidence type="ECO:0000256" key="5">
    <source>
        <dbReference type="ARBA" id="ARBA00023016"/>
    </source>
</evidence>
<dbReference type="PANTHER" id="PTHR19375">
    <property type="entry name" value="HEAT SHOCK PROTEIN 70KDA"/>
    <property type="match status" value="1"/>
</dbReference>
<dbReference type="GO" id="GO:0140662">
    <property type="term" value="F:ATP-dependent protein folding chaperone"/>
    <property type="evidence" value="ECO:0007669"/>
    <property type="project" value="InterPro"/>
</dbReference>
<evidence type="ECO:0000313" key="12">
    <source>
        <dbReference type="Proteomes" id="UP000004757"/>
    </source>
</evidence>
<dbReference type="GO" id="GO:0005524">
    <property type="term" value="F:ATP binding"/>
    <property type="evidence" value="ECO:0007669"/>
    <property type="project" value="UniProtKB-UniRule"/>
</dbReference>